<evidence type="ECO:0000259" key="6">
    <source>
        <dbReference type="PROSITE" id="PS50054"/>
    </source>
</evidence>
<feature type="compositionally biased region" description="Basic and acidic residues" evidence="5">
    <location>
        <begin position="1"/>
        <end position="18"/>
    </location>
</feature>
<evidence type="ECO:0000256" key="3">
    <source>
        <dbReference type="ARBA" id="ARBA00022801"/>
    </source>
</evidence>
<evidence type="ECO:0000313" key="9">
    <source>
        <dbReference type="Proteomes" id="UP001590950"/>
    </source>
</evidence>
<dbReference type="Pfam" id="PF00782">
    <property type="entry name" value="DSPc"/>
    <property type="match status" value="1"/>
</dbReference>
<accession>A0ABR4AND3</accession>
<comment type="similarity">
    <text evidence="1">Belongs to the protein-tyrosine phosphatase family. Non-receptor class dual specificity subfamily.</text>
</comment>
<keyword evidence="3" id="KW-0378">Hydrolase</keyword>
<evidence type="ECO:0000256" key="1">
    <source>
        <dbReference type="ARBA" id="ARBA00008601"/>
    </source>
</evidence>
<reference evidence="8 9" key="1">
    <citation type="submission" date="2024-09" db="EMBL/GenBank/DDBJ databases">
        <title>Rethinking Asexuality: The Enigmatic Case of Functional Sexual Genes in Lepraria (Stereocaulaceae).</title>
        <authorList>
            <person name="Doellman M."/>
            <person name="Sun Y."/>
            <person name="Barcenas-Pena A."/>
            <person name="Lumbsch H.T."/>
            <person name="Grewe F."/>
        </authorList>
    </citation>
    <scope>NUCLEOTIDE SEQUENCE [LARGE SCALE GENOMIC DNA]</scope>
    <source>
        <strain evidence="8 9">Mercado 3170</strain>
    </source>
</reference>
<evidence type="ECO:0000256" key="5">
    <source>
        <dbReference type="SAM" id="MobiDB-lite"/>
    </source>
</evidence>
<proteinExistence type="inferred from homology"/>
<keyword evidence="9" id="KW-1185">Reference proteome</keyword>
<comment type="caution">
    <text evidence="8">The sequence shown here is derived from an EMBL/GenBank/DDBJ whole genome shotgun (WGS) entry which is preliminary data.</text>
</comment>
<gene>
    <name evidence="8" type="ORF">N7G274_001283</name>
</gene>
<evidence type="ECO:0000313" key="8">
    <source>
        <dbReference type="EMBL" id="KAL2047264.1"/>
    </source>
</evidence>
<dbReference type="PANTHER" id="PTHR45848">
    <property type="entry name" value="DUAL SPECIFICITY PROTEIN PHOSPHATASE 12 FAMILY MEMBER"/>
    <property type="match status" value="1"/>
</dbReference>
<dbReference type="PROSITE" id="PS00383">
    <property type="entry name" value="TYR_PHOSPHATASE_1"/>
    <property type="match status" value="1"/>
</dbReference>
<evidence type="ECO:0000259" key="7">
    <source>
        <dbReference type="PROSITE" id="PS50056"/>
    </source>
</evidence>
<dbReference type="EC" id="3.1.3.48" evidence="2"/>
<dbReference type="InterPro" id="IPR000340">
    <property type="entry name" value="Dual-sp_phosphatase_cat-dom"/>
</dbReference>
<dbReference type="SUPFAM" id="SSF52799">
    <property type="entry name" value="(Phosphotyrosine protein) phosphatases II"/>
    <property type="match status" value="1"/>
</dbReference>
<dbReference type="InterPro" id="IPR020422">
    <property type="entry name" value="TYR_PHOSPHATASE_DUAL_dom"/>
</dbReference>
<evidence type="ECO:0000256" key="2">
    <source>
        <dbReference type="ARBA" id="ARBA00013064"/>
    </source>
</evidence>
<dbReference type="InterPro" id="IPR029021">
    <property type="entry name" value="Prot-tyrosine_phosphatase-like"/>
</dbReference>
<dbReference type="CDD" id="cd14498">
    <property type="entry name" value="DSP"/>
    <property type="match status" value="1"/>
</dbReference>
<dbReference type="Proteomes" id="UP001590950">
    <property type="component" value="Unassembled WGS sequence"/>
</dbReference>
<dbReference type="InterPro" id="IPR000387">
    <property type="entry name" value="Tyr_Pase_dom"/>
</dbReference>
<feature type="domain" description="Tyrosine specific protein phosphatases" evidence="7">
    <location>
        <begin position="100"/>
        <end position="161"/>
    </location>
</feature>
<dbReference type="PANTHER" id="PTHR45848:SF4">
    <property type="entry name" value="DUAL SPECIFICITY PROTEIN PHOSPHATASE 12"/>
    <property type="match status" value="1"/>
</dbReference>
<dbReference type="PROSITE" id="PS50056">
    <property type="entry name" value="TYR_PHOSPHATASE_2"/>
    <property type="match status" value="1"/>
</dbReference>
<name>A0ABR4AND3_9LECA</name>
<protein>
    <recommendedName>
        <fullName evidence="2">protein-tyrosine-phosphatase</fullName>
        <ecNumber evidence="2">3.1.3.48</ecNumber>
    </recommendedName>
</protein>
<sequence length="236" mass="26909">MADPSPPRREPTAHERTQHRQSQLKRYFQRWLTRRSMDEIFPDIYLGGSYAAESIPSLTAAKITFVLSIMSKNLPPSTREAYMNHRIQHVFIKKYDESGEDLLAILPEACRVIEESRARGAGVLVHCAMGVSRSASVVVAYVMQRWGISPTEALTFVRGKRYVVSPNRGFLEQLEVWRECGYDVFSKIRVDGQRVPKEAYRRWLKRVEEMRAEEEREAAAQNGDGDADEDSGAQAS</sequence>
<feature type="region of interest" description="Disordered" evidence="5">
    <location>
        <begin position="1"/>
        <end position="22"/>
    </location>
</feature>
<feature type="region of interest" description="Disordered" evidence="5">
    <location>
        <begin position="214"/>
        <end position="236"/>
    </location>
</feature>
<dbReference type="InterPro" id="IPR016130">
    <property type="entry name" value="Tyr_Pase_AS"/>
</dbReference>
<dbReference type="PROSITE" id="PS50054">
    <property type="entry name" value="TYR_PHOSPHATASE_DUAL"/>
    <property type="match status" value="1"/>
</dbReference>
<dbReference type="SMART" id="SM00195">
    <property type="entry name" value="DSPc"/>
    <property type="match status" value="1"/>
</dbReference>
<dbReference type="Gene3D" id="3.90.190.10">
    <property type="entry name" value="Protein tyrosine phosphatase superfamily"/>
    <property type="match status" value="1"/>
</dbReference>
<organism evidence="8 9">
    <name type="scientific">Stereocaulon virgatum</name>
    <dbReference type="NCBI Taxonomy" id="373712"/>
    <lineage>
        <taxon>Eukaryota</taxon>
        <taxon>Fungi</taxon>
        <taxon>Dikarya</taxon>
        <taxon>Ascomycota</taxon>
        <taxon>Pezizomycotina</taxon>
        <taxon>Lecanoromycetes</taxon>
        <taxon>OSLEUM clade</taxon>
        <taxon>Lecanoromycetidae</taxon>
        <taxon>Lecanorales</taxon>
        <taxon>Lecanorineae</taxon>
        <taxon>Stereocaulaceae</taxon>
        <taxon>Stereocaulon</taxon>
    </lineage>
</organism>
<dbReference type="EMBL" id="JBEFKJ010000003">
    <property type="protein sequence ID" value="KAL2047264.1"/>
    <property type="molecule type" value="Genomic_DNA"/>
</dbReference>
<feature type="compositionally biased region" description="Acidic residues" evidence="5">
    <location>
        <begin position="225"/>
        <end position="236"/>
    </location>
</feature>
<keyword evidence="4" id="KW-0904">Protein phosphatase</keyword>
<feature type="domain" description="Tyrosine-protein phosphatase" evidence="6">
    <location>
        <begin position="36"/>
        <end position="183"/>
    </location>
</feature>
<evidence type="ECO:0000256" key="4">
    <source>
        <dbReference type="ARBA" id="ARBA00022912"/>
    </source>
</evidence>